<keyword evidence="2" id="KW-1185">Reference proteome</keyword>
<organism evidence="1 2">
    <name type="scientific">Sporosarcina gallistercoris</name>
    <dbReference type="NCBI Taxonomy" id="2762245"/>
    <lineage>
        <taxon>Bacteria</taxon>
        <taxon>Bacillati</taxon>
        <taxon>Bacillota</taxon>
        <taxon>Bacilli</taxon>
        <taxon>Bacillales</taxon>
        <taxon>Caryophanaceae</taxon>
        <taxon>Sporosarcina</taxon>
    </lineage>
</organism>
<dbReference type="RefSeq" id="WP_191689533.1">
    <property type="nucleotide sequence ID" value="NZ_JACSQY010000005.1"/>
</dbReference>
<protein>
    <submittedName>
        <fullName evidence="1">Pilus assembly protein PilM</fullName>
    </submittedName>
</protein>
<accession>A0ABR8PJQ1</accession>
<dbReference type="Proteomes" id="UP000659496">
    <property type="component" value="Unassembled WGS sequence"/>
</dbReference>
<gene>
    <name evidence="1" type="primary">pilM</name>
    <name evidence="1" type="ORF">H9659_08610</name>
</gene>
<dbReference type="EMBL" id="JACSQY010000005">
    <property type="protein sequence ID" value="MBD7908389.1"/>
    <property type="molecule type" value="Genomic_DNA"/>
</dbReference>
<dbReference type="Gene3D" id="3.30.1490.300">
    <property type="match status" value="1"/>
</dbReference>
<name>A0ABR8PJQ1_9BACL</name>
<sequence length="325" mass="36094">MPFPFSRPKRPISLTIEEDAVRYVKLKAGDPLTVEEAVEIPLPPNTVHDGRVVDSAGLATVLDGLAKEWGIAKRSVQFLAPDTYVMIRKVPYPEDVMEDELKGHFFIEIGSSIYLPFDDPVFDVVPYYPNKNAHEAILIASKESVLIGYETALTEAKLVPVVADIAPLALYRLAHEKHQFTGDEHVLLADLTAGKLVVSIFHQHYPQFMRPVDLENATELDVSATGLSMDSTGLSPRAIVQELEKLVNFYRYNMWNGSATITHLLFNGEYAEMDKLLIQVSERLNVVAGPLLPEPLTFTDGGIVPASFNRTIGLALKEVHHASRH</sequence>
<dbReference type="InterPro" id="IPR005883">
    <property type="entry name" value="PilM"/>
</dbReference>
<comment type="caution">
    <text evidence="1">The sequence shown here is derived from an EMBL/GenBank/DDBJ whole genome shotgun (WGS) entry which is preliminary data.</text>
</comment>
<dbReference type="Pfam" id="PF11104">
    <property type="entry name" value="PilM_2"/>
    <property type="match status" value="1"/>
</dbReference>
<evidence type="ECO:0000313" key="2">
    <source>
        <dbReference type="Proteomes" id="UP000659496"/>
    </source>
</evidence>
<dbReference type="Gene3D" id="3.30.420.40">
    <property type="match status" value="2"/>
</dbReference>
<proteinExistence type="predicted"/>
<reference evidence="1 2" key="1">
    <citation type="submission" date="2020-08" db="EMBL/GenBank/DDBJ databases">
        <title>A Genomic Blueprint of the Chicken Gut Microbiome.</title>
        <authorList>
            <person name="Gilroy R."/>
            <person name="Ravi A."/>
            <person name="Getino M."/>
            <person name="Pursley I."/>
            <person name="Horton D.L."/>
            <person name="Alikhan N.-F."/>
            <person name="Baker D."/>
            <person name="Gharbi K."/>
            <person name="Hall N."/>
            <person name="Watson M."/>
            <person name="Adriaenssens E.M."/>
            <person name="Foster-Nyarko E."/>
            <person name="Jarju S."/>
            <person name="Secka A."/>
            <person name="Antonio M."/>
            <person name="Oren A."/>
            <person name="Chaudhuri R."/>
            <person name="La Ragione R.M."/>
            <person name="Hildebrand F."/>
            <person name="Pallen M.J."/>
        </authorList>
    </citation>
    <scope>NUCLEOTIDE SEQUENCE [LARGE SCALE GENOMIC DNA]</scope>
    <source>
        <strain evidence="1 2">Sa3CUA8</strain>
    </source>
</reference>
<evidence type="ECO:0000313" key="1">
    <source>
        <dbReference type="EMBL" id="MBD7908389.1"/>
    </source>
</evidence>